<accession>F4SCQ9</accession>
<proteinExistence type="predicted"/>
<name>F4SCQ9_MELLP</name>
<organism evidence="3">
    <name type="scientific">Melampsora larici-populina (strain 98AG31 / pathotype 3-4-7)</name>
    <name type="common">Poplar leaf rust fungus</name>
    <dbReference type="NCBI Taxonomy" id="747676"/>
    <lineage>
        <taxon>Eukaryota</taxon>
        <taxon>Fungi</taxon>
        <taxon>Dikarya</taxon>
        <taxon>Basidiomycota</taxon>
        <taxon>Pucciniomycotina</taxon>
        <taxon>Pucciniomycetes</taxon>
        <taxon>Pucciniales</taxon>
        <taxon>Melampsoraceae</taxon>
        <taxon>Melampsora</taxon>
    </lineage>
</organism>
<dbReference type="RefSeq" id="XP_007419161.1">
    <property type="nucleotide sequence ID" value="XM_007419099.1"/>
</dbReference>
<sequence>MPEEMDTIESLRREVARLKMQNEALEESRRETTHLQGLVRQLLKGRSREDSTQREQSSAGNRSGSSTNPFDRFTHQEPLTPTPLPKSATVSTQRAGVTTLWDQPQPSSAPATMTGTTPRPSSTPLAGQRVTWSDTSDCQYPSKR</sequence>
<dbReference type="VEuPathDB" id="FungiDB:MELLADRAFT_84857"/>
<protein>
    <submittedName>
        <fullName evidence="2">Uncharacterized protein</fullName>
    </submittedName>
</protein>
<evidence type="ECO:0000256" key="1">
    <source>
        <dbReference type="SAM" id="MobiDB-lite"/>
    </source>
</evidence>
<dbReference type="AlphaFoldDB" id="F4SCQ9"/>
<evidence type="ECO:0000313" key="3">
    <source>
        <dbReference type="Proteomes" id="UP000001072"/>
    </source>
</evidence>
<dbReference type="HOGENOM" id="CLU_1796909_0_0_1"/>
<feature type="region of interest" description="Disordered" evidence="1">
    <location>
        <begin position="23"/>
        <end position="144"/>
    </location>
</feature>
<feature type="compositionally biased region" description="Polar residues" evidence="1">
    <location>
        <begin position="88"/>
        <end position="144"/>
    </location>
</feature>
<feature type="compositionally biased region" description="Polar residues" evidence="1">
    <location>
        <begin position="54"/>
        <end position="69"/>
    </location>
</feature>
<evidence type="ECO:0000313" key="2">
    <source>
        <dbReference type="EMBL" id="EGF97566.1"/>
    </source>
</evidence>
<dbReference type="EMBL" id="GL883217">
    <property type="protein sequence ID" value="EGF97566.1"/>
    <property type="molecule type" value="Genomic_DNA"/>
</dbReference>
<dbReference type="Proteomes" id="UP000001072">
    <property type="component" value="Unassembled WGS sequence"/>
</dbReference>
<dbReference type="GeneID" id="18933635"/>
<dbReference type="InParanoid" id="F4SCQ9"/>
<reference evidence="3" key="1">
    <citation type="journal article" date="2011" name="Proc. Natl. Acad. Sci. U.S.A.">
        <title>Obligate biotrophy features unraveled by the genomic analysis of rust fungi.</title>
        <authorList>
            <person name="Duplessis S."/>
            <person name="Cuomo C.A."/>
            <person name="Lin Y.-C."/>
            <person name="Aerts A."/>
            <person name="Tisserant E."/>
            <person name="Veneault-Fourrey C."/>
            <person name="Joly D.L."/>
            <person name="Hacquard S."/>
            <person name="Amselem J."/>
            <person name="Cantarel B.L."/>
            <person name="Chiu R."/>
            <person name="Coutinho P.M."/>
            <person name="Feau N."/>
            <person name="Field M."/>
            <person name="Frey P."/>
            <person name="Gelhaye E."/>
            <person name="Goldberg J."/>
            <person name="Grabherr M.G."/>
            <person name="Kodira C.D."/>
            <person name="Kohler A."/>
            <person name="Kuees U."/>
            <person name="Lindquist E.A."/>
            <person name="Lucas S.M."/>
            <person name="Mago R."/>
            <person name="Mauceli E."/>
            <person name="Morin E."/>
            <person name="Murat C."/>
            <person name="Pangilinan J.L."/>
            <person name="Park R."/>
            <person name="Pearson M."/>
            <person name="Quesneville H."/>
            <person name="Rouhier N."/>
            <person name="Sakthikumar S."/>
            <person name="Salamov A.A."/>
            <person name="Schmutz J."/>
            <person name="Selles B."/>
            <person name="Shapiro H."/>
            <person name="Tanguay P."/>
            <person name="Tuskan G.A."/>
            <person name="Henrissat B."/>
            <person name="Van de Peer Y."/>
            <person name="Rouze P."/>
            <person name="Ellis J.G."/>
            <person name="Dodds P.N."/>
            <person name="Schein J.E."/>
            <person name="Zhong S."/>
            <person name="Hamelin R.C."/>
            <person name="Grigoriev I.V."/>
            <person name="Szabo L.J."/>
            <person name="Martin F."/>
        </authorList>
    </citation>
    <scope>NUCLEOTIDE SEQUENCE [LARGE SCALE GENOMIC DNA]</scope>
    <source>
        <strain evidence="3">98AG31 / pathotype 3-4-7</strain>
    </source>
</reference>
<keyword evidence="3" id="KW-1185">Reference proteome</keyword>
<dbReference type="KEGG" id="mlr:MELLADRAFT_84857"/>
<gene>
    <name evidence="2" type="ORF">MELLADRAFT_84857</name>
</gene>